<proteinExistence type="predicted"/>
<gene>
    <name evidence="1" type="ORF">CHS0354_018909</name>
</gene>
<reference evidence="1" key="1">
    <citation type="journal article" date="2021" name="Genome Biol. Evol.">
        <title>A High-Quality Reference Genome for a Parasitic Bivalve with Doubly Uniparental Inheritance (Bivalvia: Unionida).</title>
        <authorList>
            <person name="Smith C.H."/>
        </authorList>
    </citation>
    <scope>NUCLEOTIDE SEQUENCE</scope>
    <source>
        <strain evidence="1">CHS0354</strain>
    </source>
</reference>
<organism evidence="1 2">
    <name type="scientific">Potamilus streckersoni</name>
    <dbReference type="NCBI Taxonomy" id="2493646"/>
    <lineage>
        <taxon>Eukaryota</taxon>
        <taxon>Metazoa</taxon>
        <taxon>Spiralia</taxon>
        <taxon>Lophotrochozoa</taxon>
        <taxon>Mollusca</taxon>
        <taxon>Bivalvia</taxon>
        <taxon>Autobranchia</taxon>
        <taxon>Heteroconchia</taxon>
        <taxon>Palaeoheterodonta</taxon>
        <taxon>Unionida</taxon>
        <taxon>Unionoidea</taxon>
        <taxon>Unionidae</taxon>
        <taxon>Ambleminae</taxon>
        <taxon>Lampsilini</taxon>
        <taxon>Potamilus</taxon>
    </lineage>
</organism>
<accession>A0AAE0SC62</accession>
<keyword evidence="2" id="KW-1185">Reference proteome</keyword>
<reference evidence="1" key="2">
    <citation type="journal article" date="2021" name="Genome Biol. Evol.">
        <title>Developing a high-quality reference genome for a parasitic bivalve with doubly uniparental inheritance (Bivalvia: Unionida).</title>
        <authorList>
            <person name="Smith C.H."/>
        </authorList>
    </citation>
    <scope>NUCLEOTIDE SEQUENCE</scope>
    <source>
        <strain evidence="1">CHS0354</strain>
        <tissue evidence="1">Mantle</tissue>
    </source>
</reference>
<comment type="caution">
    <text evidence="1">The sequence shown here is derived from an EMBL/GenBank/DDBJ whole genome shotgun (WGS) entry which is preliminary data.</text>
</comment>
<name>A0AAE0SC62_9BIVA</name>
<dbReference type="EMBL" id="JAEAOA010001155">
    <property type="protein sequence ID" value="KAK3589194.1"/>
    <property type="molecule type" value="Genomic_DNA"/>
</dbReference>
<evidence type="ECO:0000313" key="1">
    <source>
        <dbReference type="EMBL" id="KAK3589194.1"/>
    </source>
</evidence>
<protein>
    <submittedName>
        <fullName evidence="1">Uncharacterized protein</fullName>
    </submittedName>
</protein>
<reference evidence="1" key="3">
    <citation type="submission" date="2023-05" db="EMBL/GenBank/DDBJ databases">
        <authorList>
            <person name="Smith C.H."/>
        </authorList>
    </citation>
    <scope>NUCLEOTIDE SEQUENCE</scope>
    <source>
        <strain evidence="1">CHS0354</strain>
        <tissue evidence="1">Mantle</tissue>
    </source>
</reference>
<dbReference type="Proteomes" id="UP001195483">
    <property type="component" value="Unassembled WGS sequence"/>
</dbReference>
<dbReference type="AlphaFoldDB" id="A0AAE0SC62"/>
<evidence type="ECO:0000313" key="2">
    <source>
        <dbReference type="Proteomes" id="UP001195483"/>
    </source>
</evidence>
<sequence length="708" mass="80973">MLPFFHYKPLSASATTSPHKKTNFSQYERHLHEKLSSRNLSSRLKLKGPQHSQDVEGVASSISNSQGDARDIWIFEQPHRNGHNTSIISEGAKPSGHSVIHLNNRFLQTKNRQQRYVLMESEKNILETEENKLDNNHDDPDWIGNKKWYRILWRKFKKQAKNIVNSEADADSSFDEALSFDFHGTRRPSDSTWCNFKEHLWNENLAFQSLDGVEMSIENQKGDISHKIEPSVQACIILDSDFEYTNPLIPAVSSNSSILNQVPTTRDREQLVAKASSNTFEDIVPVARKILEKSVAKKKSSLKDSVPVARKILEKSVAKKKSSLKDSVPVARKILEKSVAKKKSSLKDSVSTTTRERREQFMVSTTTRERREQFMVPASRVRLNQLLAKGKSLLKDILPASRDRRKQLLAKGTLSNTLKEIVPVSRERLEKLQAKEKSSLKDSYIHQAEVDPDGQDEYLNKSPAHMHKNASAGERSKQESTPVKLYRNVMQNETCRMMTGIDMVVSEANRLFGNERTQIFFDLLDDELFNFGLSGAAPGFIPNMTQSTVRQHVISFFEHSCDTMNRLMTLLLGCPDRKLQQMPEQNFISLMQSVIGFSLKTTIKGGKRPTSKGSTFVMVDSEEFEKALGNEIPDNVLNRLSRGDEMVVHRFDTRLERTRDPQTRENRPILSIFFPSDRKIFIYIPTENGSYWHQADMQRASRICRNNK</sequence>